<dbReference type="GO" id="GO:0016538">
    <property type="term" value="F:cyclin-dependent protein serine/threonine kinase regulator activity"/>
    <property type="evidence" value="ECO:0007669"/>
    <property type="project" value="InterPro"/>
</dbReference>
<evidence type="ECO:0000313" key="6">
    <source>
        <dbReference type="Proteomes" id="UP000694240"/>
    </source>
</evidence>
<dbReference type="InterPro" id="IPR043198">
    <property type="entry name" value="Cyclin/Ssn8"/>
</dbReference>
<dbReference type="Proteomes" id="UP000694240">
    <property type="component" value="Chromosome 13"/>
</dbReference>
<keyword evidence="6" id="KW-1185">Reference proteome</keyword>
<dbReference type="PANTHER" id="PTHR10026">
    <property type="entry name" value="CYCLIN"/>
    <property type="match status" value="1"/>
</dbReference>
<dbReference type="EMBL" id="JAEFBK010000013">
    <property type="protein sequence ID" value="KAG7533426.1"/>
    <property type="molecule type" value="Genomic_DNA"/>
</dbReference>
<name>A0A8T1XGN4_9BRAS</name>
<dbReference type="GO" id="GO:0051301">
    <property type="term" value="P:cell division"/>
    <property type="evidence" value="ECO:0007669"/>
    <property type="project" value="UniProtKB-KW"/>
</dbReference>
<accession>A0A8T1XGN4</accession>
<dbReference type="GO" id="GO:0006357">
    <property type="term" value="P:regulation of transcription by RNA polymerase II"/>
    <property type="evidence" value="ECO:0007669"/>
    <property type="project" value="InterPro"/>
</dbReference>
<evidence type="ECO:0000256" key="2">
    <source>
        <dbReference type="ARBA" id="ARBA00023306"/>
    </source>
</evidence>
<feature type="domain" description="Cyclin-like" evidence="4">
    <location>
        <begin position="46"/>
        <end position="136"/>
    </location>
</feature>
<sequence>MAANFWNSSHYKQLLDPEEVEVVHDLDKERGISIDDFKLIKFHMSNHIMKLAQHIKVRQRVVATAITYMRRVYIRKSMVEFEPRLVALTCLYLASKAEESIVQARNLVFYIKRLYPDEYNKYELKDILGMEMKVLEALDYYLVVFHPYRSLSEYVHSSLLSAFQKCLPYCLRLQTEEMIRSVNDDTCKNLQSSHSMLLMFFIISCEILDRFYIPW</sequence>
<dbReference type="AlphaFoldDB" id="A0A8T1XGN4"/>
<evidence type="ECO:0000313" key="5">
    <source>
        <dbReference type="EMBL" id="KAG7533427.1"/>
    </source>
</evidence>
<keyword evidence="2" id="KW-0131">Cell cycle</keyword>
<dbReference type="CDD" id="cd20571">
    <property type="entry name" value="CYCLIN_AtCycC_rpt1"/>
    <property type="match status" value="1"/>
</dbReference>
<dbReference type="InterPro" id="IPR006671">
    <property type="entry name" value="Cyclin_N"/>
</dbReference>
<protein>
    <submittedName>
        <fullName evidence="5">Cyclin N-terminal</fullName>
    </submittedName>
</protein>
<keyword evidence="3" id="KW-0195">Cyclin</keyword>
<dbReference type="EMBL" id="JAEFBK010000013">
    <property type="protein sequence ID" value="KAG7533427.1"/>
    <property type="molecule type" value="Genomic_DNA"/>
</dbReference>
<comment type="similarity">
    <text evidence="3">Belongs to the cyclin family.</text>
</comment>
<dbReference type="InterPro" id="IPR013763">
    <property type="entry name" value="Cyclin-like_dom"/>
</dbReference>
<evidence type="ECO:0000259" key="4">
    <source>
        <dbReference type="SMART" id="SM00385"/>
    </source>
</evidence>
<organism evidence="5 6">
    <name type="scientific">Arabidopsis thaliana x Arabidopsis arenosa</name>
    <dbReference type="NCBI Taxonomy" id="1240361"/>
    <lineage>
        <taxon>Eukaryota</taxon>
        <taxon>Viridiplantae</taxon>
        <taxon>Streptophyta</taxon>
        <taxon>Embryophyta</taxon>
        <taxon>Tracheophyta</taxon>
        <taxon>Spermatophyta</taxon>
        <taxon>Magnoliopsida</taxon>
        <taxon>eudicotyledons</taxon>
        <taxon>Gunneridae</taxon>
        <taxon>Pentapetalae</taxon>
        <taxon>rosids</taxon>
        <taxon>malvids</taxon>
        <taxon>Brassicales</taxon>
        <taxon>Brassicaceae</taxon>
        <taxon>Camelineae</taxon>
        <taxon>Arabidopsis</taxon>
    </lineage>
</organism>
<dbReference type="SMART" id="SM00385">
    <property type="entry name" value="CYCLIN"/>
    <property type="match status" value="1"/>
</dbReference>
<reference evidence="5 6" key="1">
    <citation type="submission" date="2020-12" db="EMBL/GenBank/DDBJ databases">
        <title>Concerted genomic and epigenomic changes stabilize Arabidopsis allopolyploids.</title>
        <authorList>
            <person name="Chen Z."/>
        </authorList>
    </citation>
    <scope>NUCLEOTIDE SEQUENCE [LARGE SCALE GENOMIC DNA]</scope>
    <source>
        <strain evidence="5">Allo738</strain>
        <tissue evidence="5">Leaf</tissue>
    </source>
</reference>
<proteinExistence type="inferred from homology"/>
<dbReference type="Pfam" id="PF00134">
    <property type="entry name" value="Cyclin_N"/>
    <property type="match status" value="1"/>
</dbReference>
<evidence type="ECO:0000256" key="1">
    <source>
        <dbReference type="ARBA" id="ARBA00022618"/>
    </source>
</evidence>
<gene>
    <name evidence="5" type="ORF">ISN45_Aa08g010590</name>
</gene>
<keyword evidence="1" id="KW-0132">Cell division</keyword>
<evidence type="ECO:0000256" key="3">
    <source>
        <dbReference type="RuleBase" id="RU000383"/>
    </source>
</evidence>
<comment type="caution">
    <text evidence="5">The sequence shown here is derived from an EMBL/GenBank/DDBJ whole genome shotgun (WGS) entry which is preliminary data.</text>
</comment>